<gene>
    <name evidence="2" type="ORF">UFOPK3775_00560</name>
</gene>
<proteinExistence type="predicted"/>
<accession>A0A6J5Z6P8</accession>
<name>A0A6J5Z6P8_9ZZZZ</name>
<sequence>MARTIKSSARVFTNALPDFPNGVRTASTRTTVLDWLLDMSAPLSNRGTGHGEAFRLLVSKEKGYELGEDSSPSNSGASALSGTSRASVASNA</sequence>
<dbReference type="AlphaFoldDB" id="A0A6J5Z6P8"/>
<feature type="region of interest" description="Disordered" evidence="1">
    <location>
        <begin position="65"/>
        <end position="92"/>
    </location>
</feature>
<organism evidence="2">
    <name type="scientific">freshwater metagenome</name>
    <dbReference type="NCBI Taxonomy" id="449393"/>
    <lineage>
        <taxon>unclassified sequences</taxon>
        <taxon>metagenomes</taxon>
        <taxon>ecological metagenomes</taxon>
    </lineage>
</organism>
<evidence type="ECO:0000313" key="2">
    <source>
        <dbReference type="EMBL" id="CAB4336120.1"/>
    </source>
</evidence>
<dbReference type="EMBL" id="CAESAK010000057">
    <property type="protein sequence ID" value="CAB4336120.1"/>
    <property type="molecule type" value="Genomic_DNA"/>
</dbReference>
<feature type="compositionally biased region" description="Low complexity" evidence="1">
    <location>
        <begin position="70"/>
        <end position="82"/>
    </location>
</feature>
<feature type="compositionally biased region" description="Polar residues" evidence="1">
    <location>
        <begin position="83"/>
        <end position="92"/>
    </location>
</feature>
<evidence type="ECO:0000256" key="1">
    <source>
        <dbReference type="SAM" id="MobiDB-lite"/>
    </source>
</evidence>
<protein>
    <submittedName>
        <fullName evidence="2">Unannotated protein</fullName>
    </submittedName>
</protein>
<reference evidence="2" key="1">
    <citation type="submission" date="2020-05" db="EMBL/GenBank/DDBJ databases">
        <authorList>
            <person name="Chiriac C."/>
            <person name="Salcher M."/>
            <person name="Ghai R."/>
            <person name="Kavagutti S V."/>
        </authorList>
    </citation>
    <scope>NUCLEOTIDE SEQUENCE</scope>
</reference>